<sequence length="241" mass="26020">MAQVPTEADIDAMSQEELDAYLARAGERDSALLAQVRREEQGPGWLRRSGAPRSYAWTLIVCAVVGIYASWSLLAAQIQLLKNPLADLTCDVNPLVACGDSLNAWQGNLLGVPNSLIGAMAFAVLACIGALLASGLRLPRWAWWALSAGSLGGIAFVAWFLWVSVAAFGKLCPYCMVVWAATIPVAATTWCWAALGGHLGLGTERAADLVRMRWWITGAMYLAVILVVVVSFWDQWLALLD</sequence>
<accession>A0A3P1UZ49</accession>
<evidence type="ECO:0000313" key="13">
    <source>
        <dbReference type="Proteomes" id="UP000271272"/>
    </source>
</evidence>
<dbReference type="Gene3D" id="1.20.1440.130">
    <property type="entry name" value="VKOR domain"/>
    <property type="match status" value="1"/>
</dbReference>
<dbReference type="Pfam" id="PF07884">
    <property type="entry name" value="VKOR"/>
    <property type="match status" value="1"/>
</dbReference>
<keyword evidence="6" id="KW-0560">Oxidoreductase</keyword>
<evidence type="ECO:0000256" key="4">
    <source>
        <dbReference type="ARBA" id="ARBA00022719"/>
    </source>
</evidence>
<dbReference type="Proteomes" id="UP000271272">
    <property type="component" value="Unassembled WGS sequence"/>
</dbReference>
<keyword evidence="13" id="KW-1185">Reference proteome</keyword>
<dbReference type="InterPro" id="IPR041714">
    <property type="entry name" value="VKOR_Actinobacteria"/>
</dbReference>
<dbReference type="InterPro" id="IPR012932">
    <property type="entry name" value="VKOR"/>
</dbReference>
<dbReference type="RefSeq" id="WP_124934293.1">
    <property type="nucleotide sequence ID" value="NZ_JAGFOU010000004.1"/>
</dbReference>
<evidence type="ECO:0000256" key="1">
    <source>
        <dbReference type="ARBA" id="ARBA00004141"/>
    </source>
</evidence>
<dbReference type="SMART" id="SM00756">
    <property type="entry name" value="VKc"/>
    <property type="match status" value="1"/>
</dbReference>
<feature type="transmembrane region" description="Helical" evidence="10">
    <location>
        <begin position="214"/>
        <end position="233"/>
    </location>
</feature>
<feature type="transmembrane region" description="Helical" evidence="10">
    <location>
        <begin position="141"/>
        <end position="165"/>
    </location>
</feature>
<feature type="transmembrane region" description="Helical" evidence="10">
    <location>
        <begin position="55"/>
        <end position="78"/>
    </location>
</feature>
<keyword evidence="5 10" id="KW-1133">Transmembrane helix</keyword>
<organism evidence="12 13">
    <name type="scientific">Actinomyces bowdenii</name>
    <dbReference type="NCBI Taxonomy" id="131109"/>
    <lineage>
        <taxon>Bacteria</taxon>
        <taxon>Bacillati</taxon>
        <taxon>Actinomycetota</taxon>
        <taxon>Actinomycetes</taxon>
        <taxon>Actinomycetales</taxon>
        <taxon>Actinomycetaceae</taxon>
        <taxon>Actinomyces</taxon>
    </lineage>
</organism>
<dbReference type="GO" id="GO:0016020">
    <property type="term" value="C:membrane"/>
    <property type="evidence" value="ECO:0007669"/>
    <property type="project" value="UniProtKB-SubCell"/>
</dbReference>
<dbReference type="EMBL" id="RQZC01000018">
    <property type="protein sequence ID" value="RRD27294.1"/>
    <property type="molecule type" value="Genomic_DNA"/>
</dbReference>
<evidence type="ECO:0000256" key="9">
    <source>
        <dbReference type="ARBA" id="ARBA00023284"/>
    </source>
</evidence>
<keyword evidence="8" id="KW-1015">Disulfide bond</keyword>
<dbReference type="GO" id="GO:0048038">
    <property type="term" value="F:quinone binding"/>
    <property type="evidence" value="ECO:0007669"/>
    <property type="project" value="UniProtKB-KW"/>
</dbReference>
<evidence type="ECO:0000256" key="5">
    <source>
        <dbReference type="ARBA" id="ARBA00022989"/>
    </source>
</evidence>
<evidence type="ECO:0000256" key="7">
    <source>
        <dbReference type="ARBA" id="ARBA00023136"/>
    </source>
</evidence>
<proteinExistence type="inferred from homology"/>
<dbReference type="CDD" id="cd12922">
    <property type="entry name" value="VKOR_5"/>
    <property type="match status" value="1"/>
</dbReference>
<feature type="domain" description="Vitamin K epoxide reductase" evidence="11">
    <location>
        <begin position="52"/>
        <end position="193"/>
    </location>
</feature>
<keyword evidence="9" id="KW-0676">Redox-active center</keyword>
<evidence type="ECO:0000256" key="10">
    <source>
        <dbReference type="SAM" id="Phobius"/>
    </source>
</evidence>
<feature type="transmembrane region" description="Helical" evidence="10">
    <location>
        <begin position="115"/>
        <end position="134"/>
    </location>
</feature>
<evidence type="ECO:0000256" key="3">
    <source>
        <dbReference type="ARBA" id="ARBA00022692"/>
    </source>
</evidence>
<reference evidence="12 13" key="1">
    <citation type="submission" date="2018-11" db="EMBL/GenBank/DDBJ databases">
        <title>Genomes From Bacteria Associated with the Canine Oral Cavity: a Test Case for Automated Genome-Based Taxonomic Assignment.</title>
        <authorList>
            <person name="Coil D.A."/>
            <person name="Jospin G."/>
            <person name="Darling A.E."/>
            <person name="Wallis C."/>
            <person name="Davis I.J."/>
            <person name="Harris S."/>
            <person name="Eisen J.A."/>
            <person name="Holcombe L.J."/>
            <person name="O'Flynn C."/>
        </authorList>
    </citation>
    <scope>NUCLEOTIDE SEQUENCE [LARGE SCALE GENOMIC DNA]</scope>
    <source>
        <strain evidence="12 13">OH5050</strain>
    </source>
</reference>
<evidence type="ECO:0000313" key="12">
    <source>
        <dbReference type="EMBL" id="RRD27294.1"/>
    </source>
</evidence>
<dbReference type="OrthoDB" id="9783799at2"/>
<protein>
    <submittedName>
        <fullName evidence="12">Vitamin K epoxide reductase family protein</fullName>
    </submittedName>
</protein>
<keyword evidence="4" id="KW-0874">Quinone</keyword>
<dbReference type="GO" id="GO:0016491">
    <property type="term" value="F:oxidoreductase activity"/>
    <property type="evidence" value="ECO:0007669"/>
    <property type="project" value="UniProtKB-KW"/>
</dbReference>
<feature type="transmembrane region" description="Helical" evidence="10">
    <location>
        <begin position="177"/>
        <end position="202"/>
    </location>
</feature>
<comment type="similarity">
    <text evidence="2">Belongs to the VKOR family.</text>
</comment>
<comment type="subcellular location">
    <subcellularLocation>
        <location evidence="1">Membrane</location>
        <topology evidence="1">Multi-pass membrane protein</topology>
    </subcellularLocation>
</comment>
<comment type="caution">
    <text evidence="12">The sequence shown here is derived from an EMBL/GenBank/DDBJ whole genome shotgun (WGS) entry which is preliminary data.</text>
</comment>
<evidence type="ECO:0000259" key="11">
    <source>
        <dbReference type="SMART" id="SM00756"/>
    </source>
</evidence>
<dbReference type="InterPro" id="IPR038354">
    <property type="entry name" value="VKOR_sf"/>
</dbReference>
<dbReference type="AlphaFoldDB" id="A0A3P1UZ49"/>
<name>A0A3P1UZ49_9ACTO</name>
<evidence type="ECO:0000256" key="2">
    <source>
        <dbReference type="ARBA" id="ARBA00006214"/>
    </source>
</evidence>
<evidence type="ECO:0000256" key="8">
    <source>
        <dbReference type="ARBA" id="ARBA00023157"/>
    </source>
</evidence>
<keyword evidence="7 10" id="KW-0472">Membrane</keyword>
<evidence type="ECO:0000256" key="6">
    <source>
        <dbReference type="ARBA" id="ARBA00023002"/>
    </source>
</evidence>
<gene>
    <name evidence="12" type="ORF">EII10_09640</name>
</gene>
<keyword evidence="3 10" id="KW-0812">Transmembrane</keyword>